<dbReference type="NCBIfam" id="NF033516">
    <property type="entry name" value="transpos_IS3"/>
    <property type="match status" value="1"/>
</dbReference>
<proteinExistence type="predicted"/>
<dbReference type="EMBL" id="SCKW01000014">
    <property type="protein sequence ID" value="RWZ79409.1"/>
    <property type="molecule type" value="Genomic_DNA"/>
</dbReference>
<dbReference type="Gene3D" id="3.30.420.10">
    <property type="entry name" value="Ribonuclease H-like superfamily/Ribonuclease H"/>
    <property type="match status" value="1"/>
</dbReference>
<dbReference type="InterPro" id="IPR048020">
    <property type="entry name" value="Transpos_IS3"/>
</dbReference>
<accession>A0A4Q0AIR8</accession>
<dbReference type="Proteomes" id="UP000289269">
    <property type="component" value="Unassembled WGS sequence"/>
</dbReference>
<gene>
    <name evidence="2" type="ORF">EOT04_01860</name>
</gene>
<dbReference type="SUPFAM" id="SSF53098">
    <property type="entry name" value="Ribonuclease H-like"/>
    <property type="match status" value="1"/>
</dbReference>
<dbReference type="InterPro" id="IPR036397">
    <property type="entry name" value="RNaseH_sf"/>
</dbReference>
<comment type="caution">
    <text evidence="2">The sequence shown here is derived from an EMBL/GenBank/DDBJ whole genome shotgun (WGS) entry which is preliminary data.</text>
</comment>
<evidence type="ECO:0000259" key="1">
    <source>
        <dbReference type="PROSITE" id="PS50994"/>
    </source>
</evidence>
<dbReference type="InterPro" id="IPR001584">
    <property type="entry name" value="Integrase_cat-core"/>
</dbReference>
<dbReference type="GO" id="GO:0003676">
    <property type="term" value="F:nucleic acid binding"/>
    <property type="evidence" value="ECO:0007669"/>
    <property type="project" value="InterPro"/>
</dbReference>
<dbReference type="GO" id="GO:0015074">
    <property type="term" value="P:DNA integration"/>
    <property type="evidence" value="ECO:0007669"/>
    <property type="project" value="InterPro"/>
</dbReference>
<dbReference type="PANTHER" id="PTHR46889:SF5">
    <property type="entry name" value="INTEGRASE PROTEIN"/>
    <property type="match status" value="1"/>
</dbReference>
<protein>
    <submittedName>
        <fullName evidence="2">IS3 family transposase</fullName>
    </submittedName>
</protein>
<dbReference type="InterPro" id="IPR012337">
    <property type="entry name" value="RNaseH-like_sf"/>
</dbReference>
<dbReference type="Pfam" id="PF00665">
    <property type="entry name" value="rve"/>
    <property type="match status" value="1"/>
</dbReference>
<dbReference type="Pfam" id="PF13333">
    <property type="entry name" value="rve_2"/>
    <property type="match status" value="1"/>
</dbReference>
<dbReference type="AlphaFoldDB" id="A0A4Q0AIR8"/>
<sequence length="279" mass="31545">MAVVEPGWRAHCAALLCLPRSSIYNKSGKQAQNDAAAIAQLKAVHEANPYYGVARFAIELGWTEKKARRIRNLSGVTAARRTKKRHGKPGVAEVSAPKNALKPYADFKDESRPQDGQSYTRMTESGAWVQDFTHIWFMGMWIDVATVLDPKTRRIVGWSVGLKHDAGLVHRAVLDAFSKYSPPLILHSDQGSEYLSYRLRDLCQKLEVELSCSDKASPWQNGFKERFYGTLKDELGPTTRFRDLSELHEGLAMTIYYYNHKRIHTTLKMRLAAYAASLI</sequence>
<evidence type="ECO:0000313" key="2">
    <source>
        <dbReference type="EMBL" id="RWZ79409.1"/>
    </source>
</evidence>
<dbReference type="InterPro" id="IPR050900">
    <property type="entry name" value="Transposase_IS3/IS150/IS904"/>
</dbReference>
<dbReference type="PANTHER" id="PTHR46889">
    <property type="entry name" value="TRANSPOSASE INSF FOR INSERTION SEQUENCE IS3B-RELATED"/>
    <property type="match status" value="1"/>
</dbReference>
<organism evidence="2 3">
    <name type="scientific">Candidatus Chaera renei</name>
    <dbReference type="NCBI Taxonomy" id="2506947"/>
    <lineage>
        <taxon>Bacteria</taxon>
        <taxon>Candidatus Saccharimonadota</taxon>
        <taxon>Candidatus Saccharimonadia</taxon>
        <taxon>Candidatus Saccharimonadales</taxon>
        <taxon>Candidatus Saccharimonadaceae</taxon>
        <taxon>Candidatus Chaera</taxon>
    </lineage>
</organism>
<name>A0A4Q0AIR8_9BACT</name>
<dbReference type="PROSITE" id="PS50994">
    <property type="entry name" value="INTEGRASE"/>
    <property type="match status" value="1"/>
</dbReference>
<reference evidence="2" key="1">
    <citation type="submission" date="2019-01" db="EMBL/GenBank/DDBJ databases">
        <title>Genomic signatures and co-occurrence patterns of the ultra-small Saccharimodia (Patescibacteria phylum) suggest a symbiotic lifestyle.</title>
        <authorList>
            <person name="Lemos L."/>
            <person name="Medeiros J."/>
            <person name="Andreote F."/>
            <person name="Fernandes G."/>
            <person name="Varani A."/>
            <person name="Oliveira G."/>
            <person name="Pylro V."/>
        </authorList>
    </citation>
    <scope>NUCLEOTIDE SEQUENCE [LARGE SCALE GENOMIC DNA]</scope>
    <source>
        <strain evidence="2">AMD01</strain>
    </source>
</reference>
<feature type="domain" description="Integrase catalytic" evidence="1">
    <location>
        <begin position="109"/>
        <end position="279"/>
    </location>
</feature>
<evidence type="ECO:0000313" key="3">
    <source>
        <dbReference type="Proteomes" id="UP000289269"/>
    </source>
</evidence>
<keyword evidence="3" id="KW-1185">Reference proteome</keyword>